<dbReference type="AlphaFoldDB" id="A0A9D4R1C0"/>
<reference evidence="1" key="1">
    <citation type="journal article" date="2019" name="bioRxiv">
        <title>The Genome of the Zebra Mussel, Dreissena polymorpha: A Resource for Invasive Species Research.</title>
        <authorList>
            <person name="McCartney M.A."/>
            <person name="Auch B."/>
            <person name="Kono T."/>
            <person name="Mallez S."/>
            <person name="Zhang Y."/>
            <person name="Obille A."/>
            <person name="Becker A."/>
            <person name="Abrahante J.E."/>
            <person name="Garbe J."/>
            <person name="Badalamenti J.P."/>
            <person name="Herman A."/>
            <person name="Mangelson H."/>
            <person name="Liachko I."/>
            <person name="Sullivan S."/>
            <person name="Sone E.D."/>
            <person name="Koren S."/>
            <person name="Silverstein K.A.T."/>
            <person name="Beckman K.B."/>
            <person name="Gohl D.M."/>
        </authorList>
    </citation>
    <scope>NUCLEOTIDE SEQUENCE</scope>
    <source>
        <strain evidence="1">Duluth1</strain>
        <tissue evidence="1">Whole animal</tissue>
    </source>
</reference>
<organism evidence="1 2">
    <name type="scientific">Dreissena polymorpha</name>
    <name type="common">Zebra mussel</name>
    <name type="synonym">Mytilus polymorpha</name>
    <dbReference type="NCBI Taxonomy" id="45954"/>
    <lineage>
        <taxon>Eukaryota</taxon>
        <taxon>Metazoa</taxon>
        <taxon>Spiralia</taxon>
        <taxon>Lophotrochozoa</taxon>
        <taxon>Mollusca</taxon>
        <taxon>Bivalvia</taxon>
        <taxon>Autobranchia</taxon>
        <taxon>Heteroconchia</taxon>
        <taxon>Euheterodonta</taxon>
        <taxon>Imparidentia</taxon>
        <taxon>Neoheterodontei</taxon>
        <taxon>Myida</taxon>
        <taxon>Dreissenoidea</taxon>
        <taxon>Dreissenidae</taxon>
        <taxon>Dreissena</taxon>
    </lineage>
</organism>
<dbReference type="Proteomes" id="UP000828390">
    <property type="component" value="Unassembled WGS sequence"/>
</dbReference>
<protein>
    <submittedName>
        <fullName evidence="1">Uncharacterized protein</fullName>
    </submittedName>
</protein>
<proteinExistence type="predicted"/>
<evidence type="ECO:0000313" key="1">
    <source>
        <dbReference type="EMBL" id="KAH3850498.1"/>
    </source>
</evidence>
<sequence>MDTALNDICISSWKTLREDARIMIMKHMFLKVFDLSGTSRNNTLYDPSSLVPSK</sequence>
<dbReference type="EMBL" id="JAIWYP010000003">
    <property type="protein sequence ID" value="KAH3850498.1"/>
    <property type="molecule type" value="Genomic_DNA"/>
</dbReference>
<gene>
    <name evidence="1" type="ORF">DPMN_092910</name>
</gene>
<reference evidence="1" key="2">
    <citation type="submission" date="2020-11" db="EMBL/GenBank/DDBJ databases">
        <authorList>
            <person name="McCartney M.A."/>
            <person name="Auch B."/>
            <person name="Kono T."/>
            <person name="Mallez S."/>
            <person name="Becker A."/>
            <person name="Gohl D.M."/>
            <person name="Silverstein K.A.T."/>
            <person name="Koren S."/>
            <person name="Bechman K.B."/>
            <person name="Herman A."/>
            <person name="Abrahante J.E."/>
            <person name="Garbe J."/>
        </authorList>
    </citation>
    <scope>NUCLEOTIDE SEQUENCE</scope>
    <source>
        <strain evidence="1">Duluth1</strain>
        <tissue evidence="1">Whole animal</tissue>
    </source>
</reference>
<evidence type="ECO:0000313" key="2">
    <source>
        <dbReference type="Proteomes" id="UP000828390"/>
    </source>
</evidence>
<name>A0A9D4R1C0_DREPO</name>
<comment type="caution">
    <text evidence="1">The sequence shown here is derived from an EMBL/GenBank/DDBJ whole genome shotgun (WGS) entry which is preliminary data.</text>
</comment>
<keyword evidence="2" id="KW-1185">Reference proteome</keyword>
<accession>A0A9D4R1C0</accession>